<feature type="binding site" evidence="11">
    <location>
        <position position="79"/>
    </location>
    <ligand>
        <name>substrate</name>
    </ligand>
</feature>
<evidence type="ECO:0000256" key="9">
    <source>
        <dbReference type="ARBA" id="ARBA00044991"/>
    </source>
</evidence>
<dbReference type="InterPro" id="IPR036412">
    <property type="entry name" value="HAD-like_sf"/>
</dbReference>
<dbReference type="InterPro" id="IPR006439">
    <property type="entry name" value="HAD-SF_hydro_IA"/>
</dbReference>
<keyword evidence="2" id="KW-0597">Phosphoprotein</keyword>
<keyword evidence="3 12" id="KW-0479">Metal-binding</keyword>
<keyword evidence="6" id="KW-0119">Carbohydrate metabolism</keyword>
<evidence type="ECO:0000256" key="4">
    <source>
        <dbReference type="ARBA" id="ARBA00022842"/>
    </source>
</evidence>
<dbReference type="GO" id="GO:0005975">
    <property type="term" value="P:carbohydrate metabolic process"/>
    <property type="evidence" value="ECO:0007669"/>
    <property type="project" value="InterPro"/>
</dbReference>
<dbReference type="Pfam" id="PF00702">
    <property type="entry name" value="Hydrolase"/>
    <property type="match status" value="1"/>
</dbReference>
<feature type="binding site" evidence="11">
    <location>
        <position position="28"/>
    </location>
    <ligand>
        <name>substrate</name>
    </ligand>
</feature>
<dbReference type="InterPro" id="IPR010972">
    <property type="entry name" value="Beta-PGM"/>
</dbReference>
<comment type="cofactor">
    <cofactor evidence="12">
        <name>Mg(2+)</name>
        <dbReference type="ChEBI" id="CHEBI:18420"/>
    </cofactor>
    <text evidence="12">Binds 2 magnesium ions per subunit.</text>
</comment>
<feature type="binding site" evidence="12">
    <location>
        <position position="173"/>
    </location>
    <ligand>
        <name>Mg(2+)</name>
        <dbReference type="ChEBI" id="CHEBI:18420"/>
    </ligand>
</feature>
<dbReference type="InterPro" id="IPR023214">
    <property type="entry name" value="HAD_sf"/>
</dbReference>
<dbReference type="AlphaFoldDB" id="A0A1M5TVE4"/>
<dbReference type="STRING" id="1121131.SAMN02745229_00638"/>
<sequence length="213" mass="23530">MGKMNIKGIIFDLDGVICSTDEYHYQAWKSIADEEGIYFDRNINERLRGVSRAESLEIILERATASYSPEQKAALMEKKNNIYRELLKNMGPRDVTEEVRSTLRKLREKGYGLSIGSSSKNTRFILERTGLTDAFDGISDGNMISRSKPDPEVFIKAAGILGLKNDDCLVIEDAVSGIDAANAAGFHSVGIGPAAEYEGAEFKIQNLSEILDI</sequence>
<evidence type="ECO:0000313" key="15">
    <source>
        <dbReference type="Proteomes" id="UP000184278"/>
    </source>
</evidence>
<evidence type="ECO:0000256" key="8">
    <source>
        <dbReference type="ARBA" id="ARBA00044968"/>
    </source>
</evidence>
<comment type="catalytic activity">
    <reaction evidence="7">
        <text>beta-D-glucose 1-phosphate = beta-D-glucose 6-phosphate</text>
        <dbReference type="Rhea" id="RHEA:20113"/>
        <dbReference type="ChEBI" id="CHEBI:57684"/>
        <dbReference type="ChEBI" id="CHEBI:58247"/>
        <dbReference type="EC" id="5.4.2.6"/>
    </reaction>
</comment>
<keyword evidence="4 12" id="KW-0460">Magnesium</keyword>
<proteinExistence type="inferred from homology"/>
<dbReference type="PANTHER" id="PTHR46193">
    <property type="entry name" value="6-PHOSPHOGLUCONATE PHOSPHATASE"/>
    <property type="match status" value="1"/>
</dbReference>
<reference evidence="15" key="1">
    <citation type="submission" date="2016-11" db="EMBL/GenBank/DDBJ databases">
        <authorList>
            <person name="Varghese N."/>
            <person name="Submissions S."/>
        </authorList>
    </citation>
    <scope>NUCLEOTIDE SEQUENCE [LARGE SCALE GENOMIC DNA]</scope>
    <source>
        <strain evidence="15">DSM 3071</strain>
    </source>
</reference>
<dbReference type="SUPFAM" id="SSF56784">
    <property type="entry name" value="HAD-like"/>
    <property type="match status" value="1"/>
</dbReference>
<dbReference type="CDD" id="cd02598">
    <property type="entry name" value="HAD_BPGM"/>
    <property type="match status" value="1"/>
</dbReference>
<dbReference type="Gene3D" id="3.40.50.1000">
    <property type="entry name" value="HAD superfamily/HAD-like"/>
    <property type="match status" value="1"/>
</dbReference>
<feature type="binding site" evidence="11">
    <location>
        <position position="55"/>
    </location>
    <ligand>
        <name>substrate</name>
    </ligand>
</feature>
<feature type="binding site" evidence="11">
    <location>
        <begin position="47"/>
        <end position="52"/>
    </location>
    <ligand>
        <name>substrate</name>
    </ligand>
</feature>
<dbReference type="NCBIfam" id="TIGR01509">
    <property type="entry name" value="HAD-SF-IA-v3"/>
    <property type="match status" value="1"/>
</dbReference>
<dbReference type="Proteomes" id="UP000184278">
    <property type="component" value="Unassembled WGS sequence"/>
</dbReference>
<evidence type="ECO:0000256" key="3">
    <source>
        <dbReference type="ARBA" id="ARBA00022723"/>
    </source>
</evidence>
<dbReference type="Gene3D" id="1.10.150.240">
    <property type="entry name" value="Putative phosphatase, domain 2"/>
    <property type="match status" value="1"/>
</dbReference>
<dbReference type="SFLD" id="SFLDS00003">
    <property type="entry name" value="Haloacid_Dehalogenase"/>
    <property type="match status" value="1"/>
</dbReference>
<comment type="similarity">
    <text evidence="1">Belongs to the HAD-like hydrolase superfamily. CbbY/CbbZ/Gph/YieH family.</text>
</comment>
<protein>
    <recommendedName>
        <fullName evidence="9">Beta-phosphoglucomutase</fullName>
        <ecNumber evidence="8">5.4.2.6</ecNumber>
    </recommendedName>
</protein>
<evidence type="ECO:0000256" key="5">
    <source>
        <dbReference type="ARBA" id="ARBA00023235"/>
    </source>
</evidence>
<feature type="binding site" evidence="12">
    <location>
        <position position="14"/>
    </location>
    <ligand>
        <name>Mg(2+)</name>
        <dbReference type="ChEBI" id="CHEBI:18420"/>
    </ligand>
</feature>
<evidence type="ECO:0000256" key="13">
    <source>
        <dbReference type="PIRSR" id="PIRSR610972-4"/>
    </source>
</evidence>
<feature type="binding site" evidence="11">
    <location>
        <begin position="12"/>
        <end position="14"/>
    </location>
    <ligand>
        <name>substrate</name>
    </ligand>
</feature>
<dbReference type="NCBIfam" id="TIGR02009">
    <property type="entry name" value="PGMB-YQAB-SF"/>
    <property type="match status" value="1"/>
</dbReference>
<dbReference type="GO" id="GO:0000287">
    <property type="term" value="F:magnesium ion binding"/>
    <property type="evidence" value="ECO:0007669"/>
    <property type="project" value="InterPro"/>
</dbReference>
<name>A0A1M5TVE4_BUTFI</name>
<evidence type="ECO:0000256" key="10">
    <source>
        <dbReference type="PIRSR" id="PIRSR610972-1"/>
    </source>
</evidence>
<feature type="site" description="Important for catalytic activity and assists the phosphoryl transfer reaction to Asp8 by balancing charge and orienting the reacting groups" evidence="13">
    <location>
        <position position="148"/>
    </location>
</feature>
<dbReference type="SFLD" id="SFLDG01135">
    <property type="entry name" value="C1.5.6:_HAD__Beta-PGM__Phospha"/>
    <property type="match status" value="1"/>
</dbReference>
<dbReference type="PANTHER" id="PTHR46193:SF18">
    <property type="entry name" value="HEXITOL PHOSPHATASE B"/>
    <property type="match status" value="1"/>
</dbReference>
<keyword evidence="15" id="KW-1185">Reference proteome</keyword>
<feature type="site" description="Important for catalytic activity and assists the phosphoryl transfer reaction to Asp8 by balancing charge and orienting the reacting groups" evidence="13">
    <location>
        <position position="117"/>
    </location>
</feature>
<accession>A0A1M5TVE4</accession>
<dbReference type="EC" id="5.4.2.6" evidence="8"/>
<evidence type="ECO:0000256" key="7">
    <source>
        <dbReference type="ARBA" id="ARBA00044926"/>
    </source>
</evidence>
<gene>
    <name evidence="14" type="ORF">SAMN02745229_00638</name>
</gene>
<evidence type="ECO:0000256" key="11">
    <source>
        <dbReference type="PIRSR" id="PIRSR610972-2"/>
    </source>
</evidence>
<evidence type="ECO:0000256" key="2">
    <source>
        <dbReference type="ARBA" id="ARBA00022553"/>
    </source>
</evidence>
<feature type="active site" description="Proton donor/acceptor" evidence="10">
    <location>
        <position position="14"/>
    </location>
</feature>
<evidence type="ECO:0000256" key="1">
    <source>
        <dbReference type="ARBA" id="ARBA00006171"/>
    </source>
</evidence>
<dbReference type="SFLD" id="SFLDG01129">
    <property type="entry name" value="C1.5:_HAD__Beta-PGM__Phosphata"/>
    <property type="match status" value="1"/>
</dbReference>
<dbReference type="NCBIfam" id="TIGR01990">
    <property type="entry name" value="bPGM"/>
    <property type="match status" value="1"/>
</dbReference>
<dbReference type="EMBL" id="FQXK01000005">
    <property type="protein sequence ID" value="SHH54785.1"/>
    <property type="molecule type" value="Genomic_DNA"/>
</dbReference>
<dbReference type="GO" id="GO:0008801">
    <property type="term" value="F:beta-phosphoglucomutase activity"/>
    <property type="evidence" value="ECO:0007669"/>
    <property type="project" value="UniProtKB-EC"/>
</dbReference>
<keyword evidence="5" id="KW-0413">Isomerase</keyword>
<dbReference type="InterPro" id="IPR010976">
    <property type="entry name" value="B-phosphoglucomutase_hydrolase"/>
</dbReference>
<feature type="binding site" evidence="12">
    <location>
        <position position="172"/>
    </location>
    <ligand>
        <name>Mg(2+)</name>
        <dbReference type="ChEBI" id="CHEBI:18420"/>
    </ligand>
</feature>
<feature type="binding site" evidence="12">
    <location>
        <position position="12"/>
    </location>
    <ligand>
        <name>Mg(2+)</name>
        <dbReference type="ChEBI" id="CHEBI:18420"/>
    </ligand>
</feature>
<dbReference type="InterPro" id="IPR051600">
    <property type="entry name" value="Beta-PGM-like"/>
</dbReference>
<feature type="binding site" evidence="11">
    <location>
        <position position="148"/>
    </location>
    <ligand>
        <name>substrate</name>
    </ligand>
</feature>
<organism evidence="14 15">
    <name type="scientific">Butyrivibrio fibrisolvens DSM 3071</name>
    <dbReference type="NCBI Taxonomy" id="1121131"/>
    <lineage>
        <taxon>Bacteria</taxon>
        <taxon>Bacillati</taxon>
        <taxon>Bacillota</taxon>
        <taxon>Clostridia</taxon>
        <taxon>Lachnospirales</taxon>
        <taxon>Lachnospiraceae</taxon>
        <taxon>Butyrivibrio</taxon>
    </lineage>
</organism>
<feature type="binding site" evidence="11">
    <location>
        <begin position="117"/>
        <end position="121"/>
    </location>
    <ligand>
        <name>substrate</name>
    </ligand>
</feature>
<feature type="active site" description="Nucleophile" evidence="10">
    <location>
        <position position="12"/>
    </location>
</feature>
<evidence type="ECO:0000313" key="14">
    <source>
        <dbReference type="EMBL" id="SHH54785.1"/>
    </source>
</evidence>
<evidence type="ECO:0000256" key="12">
    <source>
        <dbReference type="PIRSR" id="PIRSR610972-3"/>
    </source>
</evidence>
<dbReference type="InterPro" id="IPR023198">
    <property type="entry name" value="PGP-like_dom2"/>
</dbReference>
<evidence type="ECO:0000256" key="6">
    <source>
        <dbReference type="ARBA" id="ARBA00023277"/>
    </source>
</evidence>